<dbReference type="RefSeq" id="XP_030850446.1">
    <property type="nucleotide sequence ID" value="XM_030994586.1"/>
</dbReference>
<evidence type="ECO:0000259" key="8">
    <source>
        <dbReference type="Pfam" id="PF20637"/>
    </source>
</evidence>
<keyword evidence="6" id="KW-0472">Membrane</keyword>
<dbReference type="FunCoup" id="A0A7M7PJT1">
    <property type="interactions" value="1677"/>
</dbReference>
<sequence>MADDREILREIWEGRIPVCFVLADAECSTENPEPCVLMVSRLTYITLIAEKIEKHFRKFTAIDEQDEVWFESNGQALKWHYPVGVLFDLHMHDKPLPWRVTVHFKNFPEDEILHCKSKEVIEAIYMSSVKEADILKHRGQVMNNLQQKDHKQLWTGLQSDKFDQFWTTNRRLMERLNNDPFKFIPFKIFQPDKLHTQRLFKPVNDEGEPRTLRALLKETLPDIFADPDTKDYKVLIHGIETPRDTPVQWLSEHLSYPDNFLHMCVLPSQLNSEL</sequence>
<evidence type="ECO:0000313" key="10">
    <source>
        <dbReference type="EnsemblMetazoa" id="XP_030850446"/>
    </source>
</evidence>
<comment type="subunit">
    <text evidence="6">Conjugated with ATG12.</text>
</comment>
<dbReference type="InterPro" id="IPR048940">
    <property type="entry name" value="ATG5_HBR"/>
</dbReference>
<dbReference type="GO" id="GO:0006995">
    <property type="term" value="P:cellular response to nitrogen starvation"/>
    <property type="evidence" value="ECO:0000318"/>
    <property type="project" value="GO_Central"/>
</dbReference>
<dbReference type="InterPro" id="IPR042526">
    <property type="entry name" value="Atg5_HR"/>
</dbReference>
<evidence type="ECO:0000256" key="3">
    <source>
        <dbReference type="ARBA" id="ARBA00022499"/>
    </source>
</evidence>
<dbReference type="FunFam" id="3.10.20.620:FF:000001">
    <property type="entry name" value="Autophagy related 5"/>
    <property type="match status" value="1"/>
</dbReference>
<comment type="similarity">
    <text evidence="2 6">Belongs to the ATG5 family.</text>
</comment>
<feature type="domain" description="Autophagy protein ATG5 UblB" evidence="7">
    <location>
        <begin position="184"/>
        <end position="265"/>
    </location>
</feature>
<dbReference type="GO" id="GO:0034727">
    <property type="term" value="P:piecemeal microautophagy of the nucleus"/>
    <property type="evidence" value="ECO:0000318"/>
    <property type="project" value="GO_Central"/>
</dbReference>
<dbReference type="SMR" id="A0A7M7PJT1"/>
<evidence type="ECO:0000259" key="9">
    <source>
        <dbReference type="Pfam" id="PF20638"/>
    </source>
</evidence>
<proteinExistence type="inferred from homology"/>
<reference evidence="10" key="2">
    <citation type="submission" date="2021-01" db="UniProtKB">
        <authorList>
            <consortium name="EnsemblMetazoa"/>
        </authorList>
    </citation>
    <scope>IDENTIFICATION</scope>
</reference>
<dbReference type="GO" id="GO:0005776">
    <property type="term" value="C:autophagosome"/>
    <property type="evidence" value="ECO:0000318"/>
    <property type="project" value="GO_Central"/>
</dbReference>
<dbReference type="EnsemblMetazoa" id="XM_030994586">
    <property type="protein sequence ID" value="XP_030850446"/>
    <property type="gene ID" value="LOC581696"/>
</dbReference>
<evidence type="ECO:0000259" key="7">
    <source>
        <dbReference type="Pfam" id="PF04106"/>
    </source>
</evidence>
<name>A0A7M7PJT1_STRPU</name>
<keyword evidence="4 6" id="KW-0832">Ubl conjugation</keyword>
<dbReference type="InterPro" id="IPR048939">
    <property type="entry name" value="ATG5_UblA"/>
</dbReference>
<dbReference type="PANTHER" id="PTHR13040">
    <property type="entry name" value="AUTOPHAGY PROTEIN 5"/>
    <property type="match status" value="1"/>
</dbReference>
<dbReference type="Pfam" id="PF20637">
    <property type="entry name" value="ATG5_HBR"/>
    <property type="match status" value="1"/>
</dbReference>
<keyword evidence="3 6" id="KW-1017">Isopeptide bond</keyword>
<dbReference type="GO" id="GO:0034045">
    <property type="term" value="C:phagophore assembly site membrane"/>
    <property type="evidence" value="ECO:0000318"/>
    <property type="project" value="GO_Central"/>
</dbReference>
<dbReference type="GeneID" id="581696"/>
<evidence type="ECO:0000256" key="1">
    <source>
        <dbReference type="ARBA" id="ARBA00004623"/>
    </source>
</evidence>
<evidence type="ECO:0000313" key="11">
    <source>
        <dbReference type="Proteomes" id="UP000007110"/>
    </source>
</evidence>
<dbReference type="Gene3D" id="3.10.20.90">
    <property type="entry name" value="Phosphatidylinositol 3-kinase Catalytic Subunit, Chain A, domain 1"/>
    <property type="match status" value="1"/>
</dbReference>
<dbReference type="FunFam" id="3.10.20.90:FF:000100">
    <property type="entry name" value="Autophagy related 5"/>
    <property type="match status" value="1"/>
</dbReference>
<organism evidence="10 11">
    <name type="scientific">Strongylocentrotus purpuratus</name>
    <name type="common">Purple sea urchin</name>
    <dbReference type="NCBI Taxonomy" id="7668"/>
    <lineage>
        <taxon>Eukaryota</taxon>
        <taxon>Metazoa</taxon>
        <taxon>Echinodermata</taxon>
        <taxon>Eleutherozoa</taxon>
        <taxon>Echinozoa</taxon>
        <taxon>Echinoidea</taxon>
        <taxon>Euechinoidea</taxon>
        <taxon>Echinacea</taxon>
        <taxon>Camarodonta</taxon>
        <taxon>Echinidea</taxon>
        <taxon>Strongylocentrotidae</taxon>
        <taxon>Strongylocentrotus</taxon>
    </lineage>
</organism>
<dbReference type="GO" id="GO:0061908">
    <property type="term" value="C:phagophore"/>
    <property type="evidence" value="ECO:0000318"/>
    <property type="project" value="GO_Central"/>
</dbReference>
<comment type="subcellular location">
    <subcellularLocation>
        <location evidence="1 6">Preautophagosomal structure membrane</location>
        <topology evidence="1 6">Peripheral membrane protein</topology>
    </subcellularLocation>
</comment>
<dbReference type="InterPro" id="IPR007239">
    <property type="entry name" value="Atg5"/>
</dbReference>
<dbReference type="InterPro" id="IPR048318">
    <property type="entry name" value="ATG5_UblB"/>
</dbReference>
<dbReference type="Gene3D" id="1.10.246.190">
    <property type="entry name" value="Autophagy protein Apg5, helix rich domain"/>
    <property type="match status" value="1"/>
</dbReference>
<evidence type="ECO:0000256" key="6">
    <source>
        <dbReference type="RuleBase" id="RU361202"/>
    </source>
</evidence>
<protein>
    <recommendedName>
        <fullName evidence="6">Autophagy protein 5</fullName>
    </recommendedName>
</protein>
<dbReference type="InterPro" id="IPR042527">
    <property type="entry name" value="Atg5_UblA_dom_sf"/>
</dbReference>
<dbReference type="OrthoDB" id="272162at2759"/>
<feature type="domain" description="Autophagy protein ATG5 alpha-helical bundle region" evidence="8">
    <location>
        <begin position="119"/>
        <end position="174"/>
    </location>
</feature>
<dbReference type="PANTHER" id="PTHR13040:SF2">
    <property type="entry name" value="AUTOPHAGY PROTEIN 5"/>
    <property type="match status" value="1"/>
</dbReference>
<dbReference type="Pfam" id="PF04106">
    <property type="entry name" value="ATG5_UblB"/>
    <property type="match status" value="1"/>
</dbReference>
<comment type="function">
    <text evidence="6">Involved in autophagic vesicle formation.</text>
</comment>
<reference evidence="11" key="1">
    <citation type="submission" date="2015-02" db="EMBL/GenBank/DDBJ databases">
        <title>Genome sequencing for Strongylocentrotus purpuratus.</title>
        <authorList>
            <person name="Murali S."/>
            <person name="Liu Y."/>
            <person name="Vee V."/>
            <person name="English A."/>
            <person name="Wang M."/>
            <person name="Skinner E."/>
            <person name="Han Y."/>
            <person name="Muzny D.M."/>
            <person name="Worley K.C."/>
            <person name="Gibbs R.A."/>
        </authorList>
    </citation>
    <scope>NUCLEOTIDE SEQUENCE</scope>
</reference>
<dbReference type="FunFam" id="1.10.246.190:FF:000010">
    <property type="match status" value="1"/>
</dbReference>
<dbReference type="Gene3D" id="3.10.20.620">
    <property type="match status" value="1"/>
</dbReference>
<dbReference type="GO" id="GO:0034274">
    <property type="term" value="C:Atg12-Atg5-Atg16 complex"/>
    <property type="evidence" value="ECO:0000318"/>
    <property type="project" value="GO_Central"/>
</dbReference>
<dbReference type="CTD" id="9474"/>
<keyword evidence="11" id="KW-1185">Reference proteome</keyword>
<dbReference type="GO" id="GO:0000045">
    <property type="term" value="P:autophagosome assembly"/>
    <property type="evidence" value="ECO:0000318"/>
    <property type="project" value="GO_Central"/>
</dbReference>
<dbReference type="Proteomes" id="UP000007110">
    <property type="component" value="Unassembled WGS sequence"/>
</dbReference>
<dbReference type="Pfam" id="PF20638">
    <property type="entry name" value="ATG5_UblA"/>
    <property type="match status" value="1"/>
</dbReference>
<dbReference type="KEGG" id="spu:581696"/>
<evidence type="ECO:0000256" key="2">
    <source>
        <dbReference type="ARBA" id="ARBA00006910"/>
    </source>
</evidence>
<dbReference type="GO" id="GO:0000423">
    <property type="term" value="P:mitophagy"/>
    <property type="evidence" value="ECO:0000318"/>
    <property type="project" value="GO_Central"/>
</dbReference>
<keyword evidence="5 6" id="KW-0072">Autophagy</keyword>
<feature type="domain" description="Autophagy protein ATG5 UblA" evidence="9">
    <location>
        <begin position="11"/>
        <end position="104"/>
    </location>
</feature>
<evidence type="ECO:0000256" key="4">
    <source>
        <dbReference type="ARBA" id="ARBA00022843"/>
    </source>
</evidence>
<evidence type="ECO:0000256" key="5">
    <source>
        <dbReference type="ARBA" id="ARBA00023006"/>
    </source>
</evidence>
<dbReference type="InParanoid" id="A0A7M7PJT1"/>
<dbReference type="GO" id="GO:0035973">
    <property type="term" value="P:aggrephagy"/>
    <property type="evidence" value="ECO:0000318"/>
    <property type="project" value="GO_Central"/>
</dbReference>
<dbReference type="OMA" id="SIQKAVW"/>
<accession>A0A7M7PJT1</accession>
<dbReference type="AlphaFoldDB" id="A0A7M7PJT1"/>